<dbReference type="Gene3D" id="3.40.50.12580">
    <property type="match status" value="1"/>
</dbReference>
<proteinExistence type="predicted"/>
<name>A0A7W8ZXH4_9MICO</name>
<dbReference type="SUPFAM" id="SSF53756">
    <property type="entry name" value="UDP-Glycosyltransferase/glycogen phosphorylase"/>
    <property type="match status" value="1"/>
</dbReference>
<protein>
    <recommendedName>
        <fullName evidence="3">Glycosyl transferase</fullName>
    </recommendedName>
</protein>
<evidence type="ECO:0008006" key="3">
    <source>
        <dbReference type="Google" id="ProtNLM"/>
    </source>
</evidence>
<dbReference type="RefSeq" id="WP_052542464.1">
    <property type="nucleotide sequence ID" value="NZ_JACHBQ010000001.1"/>
</dbReference>
<accession>A0A7W8ZXH4</accession>
<dbReference type="EMBL" id="JACHBQ010000001">
    <property type="protein sequence ID" value="MBB5641833.1"/>
    <property type="molecule type" value="Genomic_DNA"/>
</dbReference>
<dbReference type="InterPro" id="IPR043148">
    <property type="entry name" value="TagF_C"/>
</dbReference>
<evidence type="ECO:0000313" key="2">
    <source>
        <dbReference type="Proteomes" id="UP000561726"/>
    </source>
</evidence>
<sequence>MGIQKDVRRAFKLVRDVSASRKAQKLLTGRLAALDTLPKNHFTIAVYFADGPVNMYQLRQWYKPLVKLAETWPVLVLSRTGGGTLRLMQESPLPVTYVRRVSDLEHVIAEQNIRIVFYINQNPRNFQMMRYGRMWHVFINHGESDKMYMVTNQFKAYDYSLVAGEAALARLNRVLWDYDFDKRAISIGRPQADHFSGPLPYTPDERQVVLYAPTWEGDRPAAAYGSVATHGVALVTALLGTGEHRVIYRPHPRSGVVDHEYAVANKRIIAALSAANARDPAAHHIFDTGPDLGWQLSAADVAIVDISAMVYDRLAAGKPLMITRPVNPAALIDTSGYLSDCEWLEASDASEIPRVLRALANNRTASARLDAWVHHYFGDTTPGSSTARFHSVVDGLMHEWKRHAAIHAGDDVYDQSDATRDLADRDLAERASHESERRATDD</sequence>
<reference evidence="1 2" key="1">
    <citation type="submission" date="2020-08" db="EMBL/GenBank/DDBJ databases">
        <title>Sequencing the genomes of 1000 actinobacteria strains.</title>
        <authorList>
            <person name="Klenk H.-P."/>
        </authorList>
    </citation>
    <scope>NUCLEOTIDE SEQUENCE [LARGE SCALE GENOMIC DNA]</scope>
    <source>
        <strain evidence="1 2">DSM 21065</strain>
    </source>
</reference>
<dbReference type="Proteomes" id="UP000561726">
    <property type="component" value="Unassembled WGS sequence"/>
</dbReference>
<comment type="caution">
    <text evidence="1">The sequence shown here is derived from an EMBL/GenBank/DDBJ whole genome shotgun (WGS) entry which is preliminary data.</text>
</comment>
<organism evidence="1 2">
    <name type="scientific">Cryobacterium roopkundense</name>
    <dbReference type="NCBI Taxonomy" id="1001240"/>
    <lineage>
        <taxon>Bacteria</taxon>
        <taxon>Bacillati</taxon>
        <taxon>Actinomycetota</taxon>
        <taxon>Actinomycetes</taxon>
        <taxon>Micrococcales</taxon>
        <taxon>Microbacteriaceae</taxon>
        <taxon>Cryobacterium</taxon>
    </lineage>
</organism>
<gene>
    <name evidence="1" type="ORF">BJ997_002381</name>
</gene>
<dbReference type="AlphaFoldDB" id="A0A7W8ZXH4"/>
<evidence type="ECO:0000313" key="1">
    <source>
        <dbReference type="EMBL" id="MBB5641833.1"/>
    </source>
</evidence>